<comment type="similarity">
    <text evidence="2">Belongs to the Nudix hydrolase family. NudF subfamily.</text>
</comment>
<dbReference type="GO" id="GO:0019144">
    <property type="term" value="F:ADP-sugar diphosphatase activity"/>
    <property type="evidence" value="ECO:0007669"/>
    <property type="project" value="TreeGrafter"/>
</dbReference>
<evidence type="ECO:0000256" key="6">
    <source>
        <dbReference type="ARBA" id="ARBA00022801"/>
    </source>
</evidence>
<gene>
    <name evidence="14" type="primary">nudF_11</name>
    <name evidence="14" type="ORF">GALL_221230</name>
</gene>
<evidence type="ECO:0000256" key="4">
    <source>
        <dbReference type="ARBA" id="ARBA00013297"/>
    </source>
</evidence>
<name>A0A1J5S6E2_9ZZZZ</name>
<evidence type="ECO:0000256" key="3">
    <source>
        <dbReference type="ARBA" id="ARBA00012453"/>
    </source>
</evidence>
<dbReference type="Pfam" id="PF00293">
    <property type="entry name" value="NUDIX"/>
    <property type="match status" value="1"/>
</dbReference>
<dbReference type="Gene3D" id="3.90.79.10">
    <property type="entry name" value="Nucleoside Triphosphate Pyrophosphohydrolase"/>
    <property type="match status" value="1"/>
</dbReference>
<dbReference type="PANTHER" id="PTHR11839:SF5">
    <property type="entry name" value="ADP-RIBOSE PYROPHOSPHATASE"/>
    <property type="match status" value="1"/>
</dbReference>
<dbReference type="CDD" id="cd24155">
    <property type="entry name" value="NUDIX_ADPRase"/>
    <property type="match status" value="1"/>
</dbReference>
<dbReference type="InterPro" id="IPR015797">
    <property type="entry name" value="NUDIX_hydrolase-like_dom_sf"/>
</dbReference>
<keyword evidence="5" id="KW-0479">Metal-binding</keyword>
<dbReference type="AlphaFoldDB" id="A0A1J5S6E2"/>
<feature type="domain" description="Nudix hydrolase" evidence="13">
    <location>
        <begin position="47"/>
        <end position="185"/>
    </location>
</feature>
<evidence type="ECO:0000256" key="10">
    <source>
        <dbReference type="ARBA" id="ARBA00030308"/>
    </source>
</evidence>
<dbReference type="EMBL" id="MLJW01000158">
    <property type="protein sequence ID" value="OIQ95877.1"/>
    <property type="molecule type" value="Genomic_DNA"/>
</dbReference>
<dbReference type="PROSITE" id="PS51462">
    <property type="entry name" value="NUDIX"/>
    <property type="match status" value="1"/>
</dbReference>
<proteinExistence type="inferred from homology"/>
<keyword evidence="7" id="KW-0460">Magnesium</keyword>
<organism evidence="14">
    <name type="scientific">mine drainage metagenome</name>
    <dbReference type="NCBI Taxonomy" id="410659"/>
    <lineage>
        <taxon>unclassified sequences</taxon>
        <taxon>metagenomes</taxon>
        <taxon>ecological metagenomes</taxon>
    </lineage>
</organism>
<evidence type="ECO:0000256" key="2">
    <source>
        <dbReference type="ARBA" id="ARBA00007482"/>
    </source>
</evidence>
<comment type="caution">
    <text evidence="14">The sequence shown here is derived from an EMBL/GenBank/DDBJ whole genome shotgun (WGS) entry which is preliminary data.</text>
</comment>
<evidence type="ECO:0000256" key="7">
    <source>
        <dbReference type="ARBA" id="ARBA00022842"/>
    </source>
</evidence>
<dbReference type="GO" id="GO:0005829">
    <property type="term" value="C:cytosol"/>
    <property type="evidence" value="ECO:0007669"/>
    <property type="project" value="TreeGrafter"/>
</dbReference>
<comment type="cofactor">
    <cofactor evidence="1">
        <name>Mg(2+)</name>
        <dbReference type="ChEBI" id="CHEBI:18420"/>
    </cofactor>
</comment>
<evidence type="ECO:0000256" key="1">
    <source>
        <dbReference type="ARBA" id="ARBA00001946"/>
    </source>
</evidence>
<sequence>MPFTADDVDILDRSTPFQGYFRIDRYHLRHRTHSGGWTAPMHREIFERGHAVGILLYDPRQDRVGLIEQFRPGALAAGWHPWLIEVVAGIIDEGETPRAVALRECREEAGITVGRLEPICRYLVSPGGSTESMELFCAEVNADQLGGLHGLAEEGEDIRVLTLPRSEAMTWLREGRIANSMTIIALQWLALSHDSLVDKWK</sequence>
<evidence type="ECO:0000256" key="11">
    <source>
        <dbReference type="ARBA" id="ARBA00033056"/>
    </source>
</evidence>
<evidence type="ECO:0000256" key="9">
    <source>
        <dbReference type="ARBA" id="ARBA00030162"/>
    </source>
</evidence>
<dbReference type="InterPro" id="IPR000086">
    <property type="entry name" value="NUDIX_hydrolase_dom"/>
</dbReference>
<evidence type="ECO:0000256" key="5">
    <source>
        <dbReference type="ARBA" id="ARBA00022723"/>
    </source>
</evidence>
<dbReference type="NCBIfam" id="TIGR00052">
    <property type="entry name" value="nudix-type nucleoside diphosphatase, YffH/AdpP family"/>
    <property type="match status" value="1"/>
</dbReference>
<dbReference type="InterPro" id="IPR004385">
    <property type="entry name" value="NDP_pyrophosphatase"/>
</dbReference>
<dbReference type="GO" id="GO:0046872">
    <property type="term" value="F:metal ion binding"/>
    <property type="evidence" value="ECO:0007669"/>
    <property type="project" value="UniProtKB-KW"/>
</dbReference>
<dbReference type="SUPFAM" id="SSF55811">
    <property type="entry name" value="Nudix"/>
    <property type="match status" value="1"/>
</dbReference>
<dbReference type="GO" id="GO:0006753">
    <property type="term" value="P:nucleoside phosphate metabolic process"/>
    <property type="evidence" value="ECO:0007669"/>
    <property type="project" value="TreeGrafter"/>
</dbReference>
<reference evidence="14" key="1">
    <citation type="submission" date="2016-10" db="EMBL/GenBank/DDBJ databases">
        <title>Sequence of Gallionella enrichment culture.</title>
        <authorList>
            <person name="Poehlein A."/>
            <person name="Muehling M."/>
            <person name="Daniel R."/>
        </authorList>
    </citation>
    <scope>NUCLEOTIDE SEQUENCE</scope>
</reference>
<comment type="catalytic activity">
    <reaction evidence="12">
        <text>ADP-D-ribose + H2O = D-ribose 5-phosphate + AMP + 2 H(+)</text>
        <dbReference type="Rhea" id="RHEA:10412"/>
        <dbReference type="ChEBI" id="CHEBI:15377"/>
        <dbReference type="ChEBI" id="CHEBI:15378"/>
        <dbReference type="ChEBI" id="CHEBI:57967"/>
        <dbReference type="ChEBI" id="CHEBI:78346"/>
        <dbReference type="ChEBI" id="CHEBI:456215"/>
        <dbReference type="EC" id="3.6.1.13"/>
    </reaction>
</comment>
<evidence type="ECO:0000313" key="14">
    <source>
        <dbReference type="EMBL" id="OIQ95877.1"/>
    </source>
</evidence>
<evidence type="ECO:0000256" key="8">
    <source>
        <dbReference type="ARBA" id="ARBA00025164"/>
    </source>
</evidence>
<accession>A0A1J5S6E2</accession>
<dbReference type="EC" id="3.6.1.13" evidence="3"/>
<dbReference type="GO" id="GO:0019693">
    <property type="term" value="P:ribose phosphate metabolic process"/>
    <property type="evidence" value="ECO:0007669"/>
    <property type="project" value="TreeGrafter"/>
</dbReference>
<dbReference type="GO" id="GO:0047631">
    <property type="term" value="F:ADP-ribose diphosphatase activity"/>
    <property type="evidence" value="ECO:0007669"/>
    <property type="project" value="UniProtKB-EC"/>
</dbReference>
<protein>
    <recommendedName>
        <fullName evidence="4">ADP-ribose pyrophosphatase</fullName>
        <ecNumber evidence="3">3.6.1.13</ecNumber>
    </recommendedName>
    <alternativeName>
        <fullName evidence="9">ADP-ribose diphosphatase</fullName>
    </alternativeName>
    <alternativeName>
        <fullName evidence="11">ADP-ribose phosphohydrolase</fullName>
    </alternativeName>
    <alternativeName>
        <fullName evidence="10">Adenosine diphosphoribose pyrophosphatase</fullName>
    </alternativeName>
</protein>
<comment type="function">
    <text evidence="8">Acts on ADP-mannose and ADP-glucose as well as ADP-ribose. Prevents glycogen biosynthesis. The reaction catalyzed by this enzyme is a limiting step of the gluconeogenic process.</text>
</comment>
<dbReference type="PANTHER" id="PTHR11839">
    <property type="entry name" value="UDP/ADP-SUGAR PYROPHOSPHATASE"/>
    <property type="match status" value="1"/>
</dbReference>
<evidence type="ECO:0000259" key="13">
    <source>
        <dbReference type="PROSITE" id="PS51462"/>
    </source>
</evidence>
<evidence type="ECO:0000256" key="12">
    <source>
        <dbReference type="ARBA" id="ARBA00049546"/>
    </source>
</evidence>
<keyword evidence="6 14" id="KW-0378">Hydrolase</keyword>